<comment type="function">
    <text evidence="6">Destroys radicals which are normally produced within the cells and which are toxic to biological systems.</text>
</comment>
<dbReference type="PIRSF" id="PIRSF000349">
    <property type="entry name" value="SODismutase"/>
    <property type="match status" value="1"/>
</dbReference>
<evidence type="ECO:0000256" key="5">
    <source>
        <dbReference type="PIRSR" id="PIRSR000349-1"/>
    </source>
</evidence>
<dbReference type="Proteomes" id="UP000095558">
    <property type="component" value="Unassembled WGS sequence"/>
</dbReference>
<evidence type="ECO:0000256" key="1">
    <source>
        <dbReference type="ARBA" id="ARBA00008714"/>
    </source>
</evidence>
<dbReference type="InterPro" id="IPR019833">
    <property type="entry name" value="Mn/Fe_SOD_BS"/>
</dbReference>
<dbReference type="PANTHER" id="PTHR43595:SF2">
    <property type="entry name" value="SMALL RIBOSOMAL SUBUNIT PROTEIN MS42"/>
    <property type="match status" value="1"/>
</dbReference>
<evidence type="ECO:0000313" key="10">
    <source>
        <dbReference type="Proteomes" id="UP000095558"/>
    </source>
</evidence>
<evidence type="ECO:0000259" key="7">
    <source>
        <dbReference type="Pfam" id="PF00081"/>
    </source>
</evidence>
<feature type="domain" description="Manganese/iron superoxide dismutase N-terminal" evidence="7">
    <location>
        <begin position="6"/>
        <end position="90"/>
    </location>
</feature>
<feature type="binding site" evidence="5">
    <location>
        <position position="166"/>
    </location>
    <ligand>
        <name>Mn(2+)</name>
        <dbReference type="ChEBI" id="CHEBI:29035"/>
    </ligand>
</feature>
<dbReference type="EC" id="1.15.1.1" evidence="2 6"/>
<feature type="binding site" evidence="5">
    <location>
        <position position="170"/>
    </location>
    <ligand>
        <name>Mn(2+)</name>
        <dbReference type="ChEBI" id="CHEBI:29035"/>
    </ligand>
</feature>
<evidence type="ECO:0000313" key="9">
    <source>
        <dbReference type="EMBL" id="CUO26294.1"/>
    </source>
</evidence>
<dbReference type="InterPro" id="IPR001189">
    <property type="entry name" value="Mn/Fe_SOD"/>
</dbReference>
<dbReference type="InterPro" id="IPR019832">
    <property type="entry name" value="Mn/Fe_SOD_C"/>
</dbReference>
<dbReference type="RefSeq" id="WP_055276525.1">
    <property type="nucleotide sequence ID" value="NZ_CYZV01000018.1"/>
</dbReference>
<gene>
    <name evidence="9" type="primary">sodA</name>
    <name evidence="9" type="ORF">ERS852470_01860</name>
</gene>
<dbReference type="PROSITE" id="PS00088">
    <property type="entry name" value="SOD_MN"/>
    <property type="match status" value="1"/>
</dbReference>
<dbReference type="Gene3D" id="1.10.287.990">
    <property type="entry name" value="Fe,Mn superoxide dismutase (SOD) domain"/>
    <property type="match status" value="1"/>
</dbReference>
<evidence type="ECO:0000256" key="6">
    <source>
        <dbReference type="RuleBase" id="RU000414"/>
    </source>
</evidence>
<organism evidence="9 10">
    <name type="scientific">Clostridium disporicum</name>
    <dbReference type="NCBI Taxonomy" id="84024"/>
    <lineage>
        <taxon>Bacteria</taxon>
        <taxon>Bacillati</taxon>
        <taxon>Bacillota</taxon>
        <taxon>Clostridia</taxon>
        <taxon>Eubacteriales</taxon>
        <taxon>Clostridiaceae</taxon>
        <taxon>Clostridium</taxon>
    </lineage>
</organism>
<dbReference type="PANTHER" id="PTHR43595">
    <property type="entry name" value="37S RIBOSOMAL PROTEIN S26, MITOCHONDRIAL"/>
    <property type="match status" value="1"/>
</dbReference>
<evidence type="ECO:0000256" key="4">
    <source>
        <dbReference type="ARBA" id="ARBA00023002"/>
    </source>
</evidence>
<feature type="binding site" evidence="5">
    <location>
        <position position="83"/>
    </location>
    <ligand>
        <name>Mn(2+)</name>
        <dbReference type="ChEBI" id="CHEBI:29035"/>
    </ligand>
</feature>
<dbReference type="Pfam" id="PF02777">
    <property type="entry name" value="Sod_Fe_C"/>
    <property type="match status" value="1"/>
</dbReference>
<comment type="similarity">
    <text evidence="1 6">Belongs to the iron/manganese superoxide dismutase family.</text>
</comment>
<dbReference type="OrthoDB" id="9803125at2"/>
<dbReference type="Pfam" id="PF00081">
    <property type="entry name" value="Sod_Fe_N"/>
    <property type="match status" value="1"/>
</dbReference>
<protein>
    <recommendedName>
        <fullName evidence="2 6">Superoxide dismutase</fullName>
        <ecNumber evidence="2 6">1.15.1.1</ecNumber>
    </recommendedName>
</protein>
<dbReference type="InterPro" id="IPR019831">
    <property type="entry name" value="Mn/Fe_SOD_N"/>
</dbReference>
<dbReference type="AlphaFoldDB" id="A0A174DLJ0"/>
<dbReference type="SUPFAM" id="SSF46609">
    <property type="entry name" value="Fe,Mn superoxide dismutase (SOD), N-terminal domain"/>
    <property type="match status" value="1"/>
</dbReference>
<dbReference type="InterPro" id="IPR036324">
    <property type="entry name" value="Mn/Fe_SOD_N_sf"/>
</dbReference>
<dbReference type="InterPro" id="IPR036314">
    <property type="entry name" value="SOD_C_sf"/>
</dbReference>
<evidence type="ECO:0000256" key="2">
    <source>
        <dbReference type="ARBA" id="ARBA00012682"/>
    </source>
</evidence>
<accession>A0A174DLJ0</accession>
<dbReference type="PRINTS" id="PR01703">
    <property type="entry name" value="MNSODISMTASE"/>
</dbReference>
<dbReference type="Gene3D" id="3.55.40.20">
    <property type="entry name" value="Iron/manganese superoxide dismutase, C-terminal domain"/>
    <property type="match status" value="1"/>
</dbReference>
<reference evidence="9 10" key="1">
    <citation type="submission" date="2015-09" db="EMBL/GenBank/DDBJ databases">
        <authorList>
            <consortium name="Pathogen Informatics"/>
        </authorList>
    </citation>
    <scope>NUCLEOTIDE SEQUENCE [LARGE SCALE GENOMIC DNA]</scope>
    <source>
        <strain evidence="9 10">2789STDY5834855</strain>
    </source>
</reference>
<proteinExistence type="inferred from homology"/>
<dbReference type="EMBL" id="CYZV01000018">
    <property type="protein sequence ID" value="CUO26294.1"/>
    <property type="molecule type" value="Genomic_DNA"/>
</dbReference>
<keyword evidence="3 5" id="KW-0479">Metal-binding</keyword>
<feature type="binding site" evidence="5">
    <location>
        <position position="27"/>
    </location>
    <ligand>
        <name>Mn(2+)</name>
        <dbReference type="ChEBI" id="CHEBI:29035"/>
    </ligand>
</feature>
<name>A0A174DLJ0_9CLOT</name>
<evidence type="ECO:0000256" key="3">
    <source>
        <dbReference type="ARBA" id="ARBA00022723"/>
    </source>
</evidence>
<dbReference type="SUPFAM" id="SSF54719">
    <property type="entry name" value="Fe,Mn superoxide dismutase (SOD), C-terminal domain"/>
    <property type="match status" value="1"/>
</dbReference>
<keyword evidence="4 6" id="KW-0560">Oxidoreductase</keyword>
<dbReference type="GO" id="GO:0005737">
    <property type="term" value="C:cytoplasm"/>
    <property type="evidence" value="ECO:0007669"/>
    <property type="project" value="TreeGrafter"/>
</dbReference>
<dbReference type="GO" id="GO:0004784">
    <property type="term" value="F:superoxide dismutase activity"/>
    <property type="evidence" value="ECO:0007669"/>
    <property type="project" value="UniProtKB-EC"/>
</dbReference>
<evidence type="ECO:0000259" key="8">
    <source>
        <dbReference type="Pfam" id="PF02777"/>
    </source>
</evidence>
<feature type="domain" description="Manganese/iron superoxide dismutase C-terminal" evidence="8">
    <location>
        <begin position="98"/>
        <end position="198"/>
    </location>
</feature>
<sequence>MKYDKLPLQYKFDQLEPYIDSETVCIHYTKHLQGYVDKLNKALEGYEQFTNGKTLEEILFNIEKTPIEIRKDIIRQGGRVANHNLYFSILGSKPKKYPTGQLLNEINRRFGDFSALKEELSNKSINQFGAGYGWLVIDKKGELDVISTSNQDSPLMFKMRPILTIDIWEHAYYLKYKNLRAQYVKNIWNVIDWNKVEEIYLKECSK</sequence>
<dbReference type="GO" id="GO:0046872">
    <property type="term" value="F:metal ion binding"/>
    <property type="evidence" value="ECO:0007669"/>
    <property type="project" value="UniProtKB-KW"/>
</dbReference>
<comment type="catalytic activity">
    <reaction evidence="6">
        <text>2 superoxide + 2 H(+) = H2O2 + O2</text>
        <dbReference type="Rhea" id="RHEA:20696"/>
        <dbReference type="ChEBI" id="CHEBI:15378"/>
        <dbReference type="ChEBI" id="CHEBI:15379"/>
        <dbReference type="ChEBI" id="CHEBI:16240"/>
        <dbReference type="ChEBI" id="CHEBI:18421"/>
        <dbReference type="EC" id="1.15.1.1"/>
    </reaction>
</comment>